<evidence type="ECO:0000313" key="2">
    <source>
        <dbReference type="Proteomes" id="UP000439903"/>
    </source>
</evidence>
<organism evidence="1 2">
    <name type="scientific">Gigaspora margarita</name>
    <dbReference type="NCBI Taxonomy" id="4874"/>
    <lineage>
        <taxon>Eukaryota</taxon>
        <taxon>Fungi</taxon>
        <taxon>Fungi incertae sedis</taxon>
        <taxon>Mucoromycota</taxon>
        <taxon>Glomeromycotina</taxon>
        <taxon>Glomeromycetes</taxon>
        <taxon>Diversisporales</taxon>
        <taxon>Gigasporaceae</taxon>
        <taxon>Gigaspora</taxon>
    </lineage>
</organism>
<accession>A0A8H4EKB9</accession>
<evidence type="ECO:0000313" key="1">
    <source>
        <dbReference type="EMBL" id="KAF0502372.1"/>
    </source>
</evidence>
<gene>
    <name evidence="1" type="ORF">F8M41_019822</name>
</gene>
<dbReference type="OrthoDB" id="2479211at2759"/>
<dbReference type="AlphaFoldDB" id="A0A8H4EKB9"/>
<dbReference type="Proteomes" id="UP000439903">
    <property type="component" value="Unassembled WGS sequence"/>
</dbReference>
<reference evidence="1 2" key="1">
    <citation type="journal article" date="2019" name="Environ. Microbiol.">
        <title>At the nexus of three kingdoms: the genome of the mycorrhizal fungus Gigaspora margarita provides insights into plant, endobacterial and fungal interactions.</title>
        <authorList>
            <person name="Venice F."/>
            <person name="Ghignone S."/>
            <person name="Salvioli di Fossalunga A."/>
            <person name="Amselem J."/>
            <person name="Novero M."/>
            <person name="Xianan X."/>
            <person name="Sedzielewska Toro K."/>
            <person name="Morin E."/>
            <person name="Lipzen A."/>
            <person name="Grigoriev I.V."/>
            <person name="Henrissat B."/>
            <person name="Martin F.M."/>
            <person name="Bonfante P."/>
        </authorList>
    </citation>
    <scope>NUCLEOTIDE SEQUENCE [LARGE SCALE GENOMIC DNA]</scope>
    <source>
        <strain evidence="1 2">BEG34</strain>
    </source>
</reference>
<dbReference type="EMBL" id="WTPW01000525">
    <property type="protein sequence ID" value="KAF0502372.1"/>
    <property type="molecule type" value="Genomic_DNA"/>
</dbReference>
<protein>
    <submittedName>
        <fullName evidence="1">Uncharacterized protein</fullName>
    </submittedName>
</protein>
<proteinExistence type="predicted"/>
<name>A0A8H4EKB9_GIGMA</name>
<sequence length="111" mass="13130">MLRINISFNPKVRNLVLNRFMSFNVNYKNIAVEELGLNLAVEEIGLNLAENDETLDIYTKDNNFSETSTKSDKISNNNDNVFKDYWPPILKYYENPIMYLMTTDLYEYYYG</sequence>
<comment type="caution">
    <text evidence="1">The sequence shown here is derived from an EMBL/GenBank/DDBJ whole genome shotgun (WGS) entry which is preliminary data.</text>
</comment>
<keyword evidence="2" id="KW-1185">Reference proteome</keyword>